<evidence type="ECO:0000313" key="2">
    <source>
        <dbReference type="EMBL" id="GIF94011.1"/>
    </source>
</evidence>
<dbReference type="InterPro" id="IPR009492">
    <property type="entry name" value="TniQ"/>
</dbReference>
<reference evidence="2 3" key="1">
    <citation type="submission" date="2021-01" db="EMBL/GenBank/DDBJ databases">
        <title>Whole genome shotgun sequence of Catellatospora chokoriensis NBRC 107358.</title>
        <authorList>
            <person name="Komaki H."/>
            <person name="Tamura T."/>
        </authorList>
    </citation>
    <scope>NUCLEOTIDE SEQUENCE [LARGE SCALE GENOMIC DNA]</scope>
    <source>
        <strain evidence="2 3">NBRC 107358</strain>
    </source>
</reference>
<comment type="caution">
    <text evidence="2">The sequence shown here is derived from an EMBL/GenBank/DDBJ whole genome shotgun (WGS) entry which is preliminary data.</text>
</comment>
<dbReference type="Proteomes" id="UP000619293">
    <property type="component" value="Unassembled WGS sequence"/>
</dbReference>
<dbReference type="SUPFAM" id="SSF46785">
    <property type="entry name" value="Winged helix' DNA-binding domain"/>
    <property type="match status" value="1"/>
</dbReference>
<dbReference type="InterPro" id="IPR036390">
    <property type="entry name" value="WH_DNA-bd_sf"/>
</dbReference>
<dbReference type="AlphaFoldDB" id="A0A8J3JZL3"/>
<accession>A0A8J3JZL3</accession>
<dbReference type="RefSeq" id="WP_191844011.1">
    <property type="nucleotide sequence ID" value="NZ_BAAALB010000041.1"/>
</dbReference>
<dbReference type="Gene3D" id="1.10.10.10">
    <property type="entry name" value="Winged helix-like DNA-binding domain superfamily/Winged helix DNA-binding domain"/>
    <property type="match status" value="1"/>
</dbReference>
<sequence length="861" mass="95907">MSDWTAQRIPIAFAPAAGEAIDSWVEGYARRLHTVSRDLLNHLGLHQSALARMVLTLHPDETEILTTATGLSAAELDAMTLRRFDTIALTIDHQRRVAEHPPAWRRQTGSRFCPDCLRDEPGRWQLHWRLSWTSVCQRHHRLLADTCPRCRRRTSAHRAGDRGGATKPGACPLPVIGERLGGGKHKPSCGHPLTETDTLPVGGRVLAAGRHLHHLIDTAAANPDQRASIRRTLDELFLLSHRALVGLHRGLDHAPAVVRQIIDEGGGRLPPVFVPLGQTHAHAVAVATALAVAAHTPGDTGDTVLAWIVQHGHAVNEITTFMLIDRWRECHPELLSRVLATLDTQLRIHSRLIYGTTTAAPARPTRTAEHAARRAAALPSLMWPAWAMRLIPATTTGTNRLAAMRAALAVMTLIPGTRLSYRKAVALLGDYTTTGSARSLLTLTPPEHLEPTILLLHQLADILDTDPGPIDYTRRRKIFTPAATTISRRAYATLARANDWCRITRGGHPHPLHLQILDHHLSVLLTGAPSRRLDRHVASAWNPLLLSLPTAVRDFVHDQARKLLQTHAIDEPVTWQPLPPPSAAVPWPGLDLSQIDPDQFAHAFAQHAMSRRPIARLAEATGLHHTHLQLYAQHQPIDMPEPHWRSIADTPPSNSDQQILHQLYHDQRLPIQQIAHRSLRTPHQVRQELTAQGTTLPRTRPRRVNLTREWFEQNYINTGKTVRATAREAGCSITTLRLYARRFDIPFGVTAPPHDPFADWSDYHKPPPHVAAAFAGPHGTTRIRQILAMAEHPTQRAAAATLGITEQLLGRHRQYIERTAGIQIFHPWLRMTPTPEGREFLHHAAKALRRLDKRATVLKIS</sequence>
<keyword evidence="3" id="KW-1185">Reference proteome</keyword>
<dbReference type="Pfam" id="PF06527">
    <property type="entry name" value="TniQ"/>
    <property type="match status" value="1"/>
</dbReference>
<dbReference type="EMBL" id="BONG01000079">
    <property type="protein sequence ID" value="GIF94011.1"/>
    <property type="molecule type" value="Genomic_DNA"/>
</dbReference>
<name>A0A8J3JZL3_9ACTN</name>
<feature type="domain" description="TniQ" evidence="1">
    <location>
        <begin position="10"/>
        <end position="143"/>
    </location>
</feature>
<dbReference type="InterPro" id="IPR036388">
    <property type="entry name" value="WH-like_DNA-bd_sf"/>
</dbReference>
<evidence type="ECO:0000259" key="1">
    <source>
        <dbReference type="Pfam" id="PF06527"/>
    </source>
</evidence>
<protein>
    <recommendedName>
        <fullName evidence="1">TniQ domain-containing protein</fullName>
    </recommendedName>
</protein>
<evidence type="ECO:0000313" key="3">
    <source>
        <dbReference type="Proteomes" id="UP000619293"/>
    </source>
</evidence>
<proteinExistence type="predicted"/>
<gene>
    <name evidence="2" type="ORF">Cch02nite_74550</name>
</gene>
<organism evidence="2 3">
    <name type="scientific">Catellatospora chokoriensis</name>
    <dbReference type="NCBI Taxonomy" id="310353"/>
    <lineage>
        <taxon>Bacteria</taxon>
        <taxon>Bacillati</taxon>
        <taxon>Actinomycetota</taxon>
        <taxon>Actinomycetes</taxon>
        <taxon>Micromonosporales</taxon>
        <taxon>Micromonosporaceae</taxon>
        <taxon>Catellatospora</taxon>
    </lineage>
</organism>